<dbReference type="PANTHER" id="PTHR45856">
    <property type="entry name" value="ALPHA/BETA-HYDROLASES SUPERFAMILY PROTEIN"/>
    <property type="match status" value="1"/>
</dbReference>
<name>A0A1M4Y6R6_9BACL</name>
<accession>A0A1M4Y6R6</accession>
<dbReference type="InterPro" id="IPR051218">
    <property type="entry name" value="Sec_MonoDiacylglyc_Lipase"/>
</dbReference>
<proteinExistence type="predicted"/>
<dbReference type="EMBL" id="FQVL01000006">
    <property type="protein sequence ID" value="SHF01152.1"/>
    <property type="molecule type" value="Genomic_DNA"/>
</dbReference>
<evidence type="ECO:0000313" key="2">
    <source>
        <dbReference type="EMBL" id="SHF01152.1"/>
    </source>
</evidence>
<dbReference type="SUPFAM" id="SSF53474">
    <property type="entry name" value="alpha/beta-Hydrolases"/>
    <property type="match status" value="1"/>
</dbReference>
<evidence type="ECO:0000313" key="3">
    <source>
        <dbReference type="Proteomes" id="UP000184476"/>
    </source>
</evidence>
<dbReference type="RefSeq" id="WP_073154902.1">
    <property type="nucleotide sequence ID" value="NZ_FQVL01000006.1"/>
</dbReference>
<reference evidence="2 3" key="1">
    <citation type="submission" date="2016-11" db="EMBL/GenBank/DDBJ databases">
        <authorList>
            <person name="Jaros S."/>
            <person name="Januszkiewicz K."/>
            <person name="Wedrychowicz H."/>
        </authorList>
    </citation>
    <scope>NUCLEOTIDE SEQUENCE [LARGE SCALE GENOMIC DNA]</scope>
    <source>
        <strain evidence="2 3">DSM 44666</strain>
    </source>
</reference>
<keyword evidence="3" id="KW-1185">Reference proteome</keyword>
<dbReference type="PANTHER" id="PTHR45856:SF24">
    <property type="entry name" value="FUNGAL LIPASE-LIKE DOMAIN-CONTAINING PROTEIN"/>
    <property type="match status" value="1"/>
</dbReference>
<dbReference type="CDD" id="cd00519">
    <property type="entry name" value="Lipase_3"/>
    <property type="match status" value="1"/>
</dbReference>
<protein>
    <submittedName>
        <fullName evidence="2">Lipase (Class 3)</fullName>
    </submittedName>
</protein>
<dbReference type="Proteomes" id="UP000184476">
    <property type="component" value="Unassembled WGS sequence"/>
</dbReference>
<sequence length="225" mass="26237">MDLTQIVRLALSYLANIQQVRWMDQGLTFQFLDSYQLKMKFFLYKRVFAVCLESEEERLIIFRGSQAWYEWLKDFQIRQVPFHLMEGVAVHQGFYDFYLQLRESIFHMLTHKKTDKPITVVGYSLGGAIATMLSVELAIKLPHIEPPRLITFAAPRIGNKKYTTCLYELIPQRIHYVHPGDQVPKQPALPMYQPLAATYRLPRVSNAAFTIPSCFRNLLFKPCSV</sequence>
<dbReference type="OrthoDB" id="5522031at2"/>
<dbReference type="Pfam" id="PF01764">
    <property type="entry name" value="Lipase_3"/>
    <property type="match status" value="1"/>
</dbReference>
<organism evidence="2 3">
    <name type="scientific">Seinonella peptonophila</name>
    <dbReference type="NCBI Taxonomy" id="112248"/>
    <lineage>
        <taxon>Bacteria</taxon>
        <taxon>Bacillati</taxon>
        <taxon>Bacillota</taxon>
        <taxon>Bacilli</taxon>
        <taxon>Bacillales</taxon>
        <taxon>Thermoactinomycetaceae</taxon>
        <taxon>Seinonella</taxon>
    </lineage>
</organism>
<dbReference type="InterPro" id="IPR029058">
    <property type="entry name" value="AB_hydrolase_fold"/>
</dbReference>
<dbReference type="InterPro" id="IPR002921">
    <property type="entry name" value="Fungal_lipase-type"/>
</dbReference>
<evidence type="ECO:0000259" key="1">
    <source>
        <dbReference type="Pfam" id="PF01764"/>
    </source>
</evidence>
<dbReference type="Gene3D" id="3.40.50.1820">
    <property type="entry name" value="alpha/beta hydrolase"/>
    <property type="match status" value="1"/>
</dbReference>
<dbReference type="GO" id="GO:0006629">
    <property type="term" value="P:lipid metabolic process"/>
    <property type="evidence" value="ECO:0007669"/>
    <property type="project" value="InterPro"/>
</dbReference>
<dbReference type="STRING" id="112248.SAMN05444392_10664"/>
<gene>
    <name evidence="2" type="ORF">SAMN05444392_10664</name>
</gene>
<feature type="domain" description="Fungal lipase-type" evidence="1">
    <location>
        <begin position="60"/>
        <end position="188"/>
    </location>
</feature>
<dbReference type="AlphaFoldDB" id="A0A1M4Y6R6"/>